<name>A0A0U3HUG0_9GAMM</name>
<gene>
    <name evidence="2" type="ORF">AT705_17650</name>
</gene>
<keyword evidence="1" id="KW-0732">Signal</keyword>
<protein>
    <submittedName>
        <fullName evidence="2">Uncharacterized protein</fullName>
    </submittedName>
</protein>
<organism evidence="2 3">
    <name type="scientific">Pseudoalteromonas rubra</name>
    <dbReference type="NCBI Taxonomy" id="43658"/>
    <lineage>
        <taxon>Bacteria</taxon>
        <taxon>Pseudomonadati</taxon>
        <taxon>Pseudomonadota</taxon>
        <taxon>Gammaproteobacteria</taxon>
        <taxon>Alteromonadales</taxon>
        <taxon>Pseudoalteromonadaceae</taxon>
        <taxon>Pseudoalteromonas</taxon>
    </lineage>
</organism>
<feature type="signal peptide" evidence="1">
    <location>
        <begin position="1"/>
        <end position="18"/>
    </location>
</feature>
<evidence type="ECO:0000256" key="1">
    <source>
        <dbReference type="SAM" id="SignalP"/>
    </source>
</evidence>
<dbReference type="AlphaFoldDB" id="A0A0U3HUG0"/>
<dbReference type="KEGG" id="prr:AT705_17650"/>
<dbReference type="Proteomes" id="UP000069015">
    <property type="component" value="Chromosome 1"/>
</dbReference>
<dbReference type="RefSeq" id="WP_058797580.1">
    <property type="nucleotide sequence ID" value="NZ_CP013611.1"/>
</dbReference>
<proteinExistence type="predicted"/>
<reference evidence="2 3" key="1">
    <citation type="submission" date="2015-12" db="EMBL/GenBank/DDBJ databases">
        <title>Complete genome sequence of Pseudoalteromonas rubra SCSIO 6842, harboring a conjugative plasmid.</title>
        <authorList>
            <person name="Li B."/>
            <person name="Wang X."/>
        </authorList>
    </citation>
    <scope>NUCLEOTIDE SEQUENCE [LARGE SCALE GENOMIC DNA]</scope>
    <source>
        <strain evidence="2 3">SCSIO 6842</strain>
    </source>
</reference>
<feature type="chain" id="PRO_5006839575" evidence="1">
    <location>
        <begin position="19"/>
        <end position="189"/>
    </location>
</feature>
<evidence type="ECO:0000313" key="2">
    <source>
        <dbReference type="EMBL" id="ALU44600.1"/>
    </source>
</evidence>
<sequence length="189" mass="21609">MARAILLSLLLTSLSGFASETEIAQAKEAAPVHITQNASYMVWEEDRFVTKIAGSNEFVCLVLTDGQGRFEPSCLNKQAMRSVFPVYEYQTRMLLQNMPIQEIYKNIEAMAKAKTLPEPGPGALVYMMSHRNKFYDHFSKKLLDVGPHVMLYLPRIEKDSLGFNNKDGLPMFYNEYPHLSVIHLHTQHR</sequence>
<evidence type="ECO:0000313" key="3">
    <source>
        <dbReference type="Proteomes" id="UP000069015"/>
    </source>
</evidence>
<dbReference type="EMBL" id="CP013611">
    <property type="protein sequence ID" value="ALU44600.1"/>
    <property type="molecule type" value="Genomic_DNA"/>
</dbReference>
<accession>A0A0U3HUG0</accession>